<keyword evidence="1 3" id="KW-0436">Ligase</keyword>
<dbReference type="HAMAP" id="MF_01539">
    <property type="entry name" value="TmcAL"/>
    <property type="match status" value="1"/>
</dbReference>
<feature type="binding site" evidence="3">
    <location>
        <position position="101"/>
    </location>
    <ligand>
        <name>ATP</name>
        <dbReference type="ChEBI" id="CHEBI:30616"/>
    </ligand>
</feature>
<dbReference type="NCBIfam" id="NF010191">
    <property type="entry name" value="PRK13670.1"/>
    <property type="match status" value="1"/>
</dbReference>
<evidence type="ECO:0000256" key="2">
    <source>
        <dbReference type="ARBA" id="ARBA00022694"/>
    </source>
</evidence>
<comment type="catalytic activity">
    <reaction evidence="3">
        <text>cytidine(34) in elongator tRNA(Met) + acetate + ATP = N(4)-acetylcytidine(34) in elongator tRNA(Met) + AMP + diphosphate</text>
        <dbReference type="Rhea" id="RHEA:58144"/>
        <dbReference type="Rhea" id="RHEA-COMP:10693"/>
        <dbReference type="Rhea" id="RHEA-COMP:10694"/>
        <dbReference type="ChEBI" id="CHEBI:30089"/>
        <dbReference type="ChEBI" id="CHEBI:30616"/>
        <dbReference type="ChEBI" id="CHEBI:33019"/>
        <dbReference type="ChEBI" id="CHEBI:74900"/>
        <dbReference type="ChEBI" id="CHEBI:82748"/>
        <dbReference type="ChEBI" id="CHEBI:456215"/>
    </reaction>
</comment>
<evidence type="ECO:0000256" key="3">
    <source>
        <dbReference type="HAMAP-Rule" id="MF_01539"/>
    </source>
</evidence>
<dbReference type="Gene3D" id="3.40.50.620">
    <property type="entry name" value="HUPs"/>
    <property type="match status" value="1"/>
</dbReference>
<dbReference type="PANTHER" id="PTHR37825">
    <property type="entry name" value="TRNA(MET) CYTIDINE ACETATE LIGASE"/>
    <property type="match status" value="1"/>
</dbReference>
<comment type="similarity">
    <text evidence="3">Belongs to the TmcAL family.</text>
</comment>
<keyword evidence="5" id="KW-1185">Reference proteome</keyword>
<evidence type="ECO:0000256" key="1">
    <source>
        <dbReference type="ARBA" id="ARBA00022598"/>
    </source>
</evidence>
<keyword evidence="2 3" id="KW-0819">tRNA processing</keyword>
<accession>A0ABU8FYS2</accession>
<protein>
    <recommendedName>
        <fullName evidence="3">tRNA(Met) cytidine acetate ligase</fullName>
        <ecNumber evidence="3">6.3.4.-</ecNumber>
    </recommendedName>
</protein>
<dbReference type="InterPro" id="IPR014729">
    <property type="entry name" value="Rossmann-like_a/b/a_fold"/>
</dbReference>
<keyword evidence="3" id="KW-0820">tRNA-binding</keyword>
<feature type="binding site" evidence="3">
    <location>
        <begin position="7"/>
        <end position="20"/>
    </location>
    <ligand>
        <name>ATP</name>
        <dbReference type="ChEBI" id="CHEBI:30616"/>
    </ligand>
</feature>
<proteinExistence type="inferred from homology"/>
<keyword evidence="3" id="KW-0547">Nucleotide-binding</keyword>
<keyword evidence="3" id="KW-0067">ATP-binding</keyword>
<evidence type="ECO:0000313" key="4">
    <source>
        <dbReference type="EMBL" id="MEI4831135.1"/>
    </source>
</evidence>
<feature type="binding site" evidence="3">
    <location>
        <position position="187"/>
    </location>
    <ligand>
        <name>ATP</name>
        <dbReference type="ChEBI" id="CHEBI:30616"/>
    </ligand>
</feature>
<name>A0ABU8FYS2_9BACI</name>
<comment type="caution">
    <text evidence="4">The sequence shown here is derived from an EMBL/GenBank/DDBJ whole genome shotgun (WGS) entry which is preliminary data.</text>
</comment>
<keyword evidence="3" id="KW-0694">RNA-binding</keyword>
<comment type="subcellular location">
    <subcellularLocation>
        <location evidence="3">Cytoplasm</location>
    </subcellularLocation>
</comment>
<keyword evidence="3" id="KW-0963">Cytoplasm</keyword>
<dbReference type="EC" id="6.3.4.-" evidence="3"/>
<comment type="caution">
    <text evidence="3">Lacks conserved residue(s) required for the propagation of feature annotation.</text>
</comment>
<feature type="binding site" evidence="3">
    <location>
        <position position="162"/>
    </location>
    <ligand>
        <name>ATP</name>
        <dbReference type="ChEBI" id="CHEBI:30616"/>
    </ligand>
</feature>
<comment type="function">
    <text evidence="3">Catalyzes the formation of N(4)-acetylcytidine (ac(4)C) at the wobble position of elongator tRNA(Met), using acetate and ATP as substrates. First activates an acetate ion to form acetyladenylate (Ac-AMP) and then transfers the acetyl group to tRNA to form ac(4)C34.</text>
</comment>
<gene>
    <name evidence="3" type="primary">tmcAL</name>
    <name evidence="4" type="ORF">WAX78_16950</name>
</gene>
<dbReference type="RefSeq" id="WP_336483250.1">
    <property type="nucleotide sequence ID" value="NZ_JBAWSV010000005.1"/>
</dbReference>
<organism evidence="4 5">
    <name type="scientific">Bacillus yunxiaonensis</name>
    <dbReference type="NCBI Taxonomy" id="3127665"/>
    <lineage>
        <taxon>Bacteria</taxon>
        <taxon>Bacillati</taxon>
        <taxon>Bacillota</taxon>
        <taxon>Bacilli</taxon>
        <taxon>Bacillales</taxon>
        <taxon>Bacillaceae</taxon>
        <taxon>Bacillus</taxon>
    </lineage>
</organism>
<dbReference type="InterPro" id="IPR008513">
    <property type="entry name" value="tRNA(Met)_cyd_acetate_ligase"/>
</dbReference>
<sequence length="413" mass="47476">MKASGIIVEYNPFHNGHAYHVQQTKKLTNADIIIAVMSGSFLQRGEPALVSKWARTQMALANGIDIVVELPYAFATQKAETFANGAISILDALHVSEICFGSESGNIEHFHNTITIHQSEQDLFNHLVQQYIKTGMSYAKATSEAFSSLQKNVATIDVSEPNNILGLHYTKAIIEQKSSMKASTIKRFASHYHDETFQDERIASATSIRKQLFHEQKTFSAIAPFVPNITKLLLEQYKHSYHLLHNWEHYFHLLKYKLLTMSPSQLQRIYEVEEGLEHRILSSIREATSFTIFMEALKTKRYTWTRLQRICTHILTNTTKEEMQKAHIEQHAQYIRLLGMSQKGQTYISSIKKQITLPLLSHTKTLQHPLLDIDRKASAVYYSILQEPLCGEMIKRDITQHPIRYDETQRVFL</sequence>
<dbReference type="SUPFAM" id="SSF52374">
    <property type="entry name" value="Nucleotidylyl transferase"/>
    <property type="match status" value="1"/>
</dbReference>
<dbReference type="Proteomes" id="UP001367922">
    <property type="component" value="Unassembled WGS sequence"/>
</dbReference>
<dbReference type="Pfam" id="PF05636">
    <property type="entry name" value="HIGH_NTase1"/>
    <property type="match status" value="1"/>
</dbReference>
<dbReference type="EMBL" id="JBAWSV010000005">
    <property type="protein sequence ID" value="MEI4831135.1"/>
    <property type="molecule type" value="Genomic_DNA"/>
</dbReference>
<dbReference type="PANTHER" id="PTHR37825:SF1">
    <property type="entry name" value="TRNA(MET) CYTIDINE ACETATE LIGASE"/>
    <property type="match status" value="1"/>
</dbReference>
<reference evidence="4 5" key="1">
    <citation type="submission" date="2024-01" db="EMBL/GenBank/DDBJ databases">
        <title>Seven novel Bacillus-like species.</title>
        <authorList>
            <person name="Liu G."/>
        </authorList>
    </citation>
    <scope>NUCLEOTIDE SEQUENCE [LARGE SCALE GENOMIC DNA]</scope>
    <source>
        <strain evidence="4 5">FJAT-53711</strain>
    </source>
</reference>
<evidence type="ECO:0000313" key="5">
    <source>
        <dbReference type="Proteomes" id="UP001367922"/>
    </source>
</evidence>